<dbReference type="InterPro" id="IPR058053">
    <property type="entry name" value="RamC_C"/>
</dbReference>
<dbReference type="InterPro" id="IPR000719">
    <property type="entry name" value="Prot_kinase_dom"/>
</dbReference>
<keyword evidence="4" id="KW-0547">Nucleotide-binding</keyword>
<protein>
    <recommendedName>
        <fullName evidence="1">non-specific serine/threonine protein kinase</fullName>
        <ecNumber evidence="1">2.7.11.1</ecNumber>
    </recommendedName>
</protein>
<organism evidence="10">
    <name type="scientific">Micromonospora carbonacea</name>
    <dbReference type="NCBI Taxonomy" id="47853"/>
    <lineage>
        <taxon>Bacteria</taxon>
        <taxon>Bacillati</taxon>
        <taxon>Actinomycetota</taxon>
        <taxon>Actinomycetes</taxon>
        <taxon>Micromonosporales</taxon>
        <taxon>Micromonosporaceae</taxon>
        <taxon>Micromonospora</taxon>
    </lineage>
</organism>
<dbReference type="Pfam" id="PF25816">
    <property type="entry name" value="RamC_N"/>
    <property type="match status" value="1"/>
</dbReference>
<dbReference type="Pfam" id="PF05147">
    <property type="entry name" value="LANC_like"/>
    <property type="match status" value="1"/>
</dbReference>
<dbReference type="PANTHER" id="PTHR24363">
    <property type="entry name" value="SERINE/THREONINE PROTEIN KINASE"/>
    <property type="match status" value="1"/>
</dbReference>
<dbReference type="GO" id="GO:0031179">
    <property type="term" value="P:peptide modification"/>
    <property type="evidence" value="ECO:0007669"/>
    <property type="project" value="InterPro"/>
</dbReference>
<dbReference type="NCBIfam" id="NF038151">
    <property type="entry name" value="lanthi_synth_III"/>
    <property type="match status" value="1"/>
</dbReference>
<reference evidence="10" key="1">
    <citation type="submission" date="2020-08" db="EMBL/GenBank/DDBJ databases">
        <title>A bifunctional nitrone conjugated secondary metabolite targeting the ribosome.</title>
        <authorList>
            <person name="Limbrick E.M."/>
            <person name="Graf M."/>
            <person name="Derewacz D.K."/>
            <person name="Nguyen F."/>
            <person name="Spraggins J.M."/>
            <person name="Wieland M."/>
            <person name="Ynigez-Gutierrez A.E."/>
            <person name="Reisman B.J."/>
            <person name="Zinshteyn B."/>
            <person name="McCulloch K."/>
            <person name="Iverson T.M."/>
            <person name="Green R."/>
            <person name="Wilson D.N."/>
            <person name="Bachmann B.O."/>
        </authorList>
    </citation>
    <scope>NUCLEOTIDE SEQUENCE</scope>
    <source>
        <strain evidence="10">Africana</strain>
    </source>
</reference>
<evidence type="ECO:0000256" key="5">
    <source>
        <dbReference type="ARBA" id="ARBA00022777"/>
    </source>
</evidence>
<evidence type="ECO:0000256" key="6">
    <source>
        <dbReference type="ARBA" id="ARBA00022840"/>
    </source>
</evidence>
<evidence type="ECO:0000256" key="2">
    <source>
        <dbReference type="ARBA" id="ARBA00022527"/>
    </source>
</evidence>
<name>A0A7D6GGP7_9ACTN</name>
<keyword evidence="5 10" id="KW-0418">Kinase</keyword>
<evidence type="ECO:0000256" key="7">
    <source>
        <dbReference type="ARBA" id="ARBA00047899"/>
    </source>
</evidence>
<evidence type="ECO:0000313" key="10">
    <source>
        <dbReference type="EMBL" id="QLK01485.1"/>
    </source>
</evidence>
<keyword evidence="2" id="KW-0723">Serine/threonine-protein kinase</keyword>
<sequence length="870" mass="94161">MDERYDNYCAADRLFYDSLGSAVAQPAFAAAERDVPAGWRRESLDDWLIHAPDGGSLPQQGWKIHVSATLANAERVLDAVWDYCVPRGLSFKFLRGPRTLLLRNSKYASRSASGKFVTIYPQDTDELELACKELDALLAGEAGPYILTDLRYGAGPVHVRYGGFARRYCLSPDGQVVPAIADDSGTLVPDRRDPVFHLPQWVPLPDFLAPHLAARNATSTTEVPYKIEKVIHFSNGGGLYVGRDLRTGTEVVLKEARPHAGLDADGTDAVARLDREATALRRLADLPQVPAVHDEFAIGEHRFLALEFIEGRSLNKVVVDRYPLIDADATDADRAEYARWARDVLAQVESIVAAIHERGLVYGDLHLFNIMVRPDGRVALVDFEVAAPIEGHRRPGLRNQGFAAPGDRSGPAVDRYALACLRLALFLPLTQLVRLSPDKVAHLADIVAEHFPVPRDWLAAAVTEITDAQRQDADGGTGGDDTVDVAGDWPGVRRRIRTAILASATPRRDDRLFPGDIEQFRSGGLNLAHGAAGVLHALAVSGAGRFPEHEQWLARRATARASGTRLGFYDGLHGVAYALEHLGRRSDALDVLDICLRESWTELDLSLANGLSGIALNLAELAGRTGETALRDAADKATAAVVDRLADDPGPDVSGGRHPYAGLLRGRTGAALLLVRMHELTGDPALLEHAATALRQDLRRCVVRPNGALEVNEGWRTMPYLGQGSVGIGLVLDQYLRHRADERFAEASAGVRRAARSPFYAQSGLFAGRAGIIAYLATLPDADGRRELDAQLRRLGWHALPYGGGIAFPGEQLLRLSMDLGTGTAGVLLALACARHDEPATLPFLAPLAGAPELPRSRGGDHEPLSHGGR</sequence>
<dbReference type="InterPro" id="IPR053524">
    <property type="entry name" value="Aerial_hyphae_peptide-synth"/>
</dbReference>
<accession>A0A7D6GGP7</accession>
<evidence type="ECO:0000259" key="9">
    <source>
        <dbReference type="PROSITE" id="PS50011"/>
    </source>
</evidence>
<dbReference type="SUPFAM" id="SSF158745">
    <property type="entry name" value="LanC-like"/>
    <property type="match status" value="1"/>
</dbReference>
<evidence type="ECO:0000256" key="1">
    <source>
        <dbReference type="ARBA" id="ARBA00012513"/>
    </source>
</evidence>
<feature type="domain" description="Protein kinase" evidence="9">
    <location>
        <begin position="225"/>
        <end position="521"/>
    </location>
</feature>
<dbReference type="CDD" id="cd04791">
    <property type="entry name" value="LanC_SerThrkinase"/>
    <property type="match status" value="1"/>
</dbReference>
<dbReference type="GO" id="GO:0004674">
    <property type="term" value="F:protein serine/threonine kinase activity"/>
    <property type="evidence" value="ECO:0007669"/>
    <property type="project" value="UniProtKB-KW"/>
</dbReference>
<dbReference type="InterPro" id="IPR011009">
    <property type="entry name" value="Kinase-like_dom_sf"/>
</dbReference>
<keyword evidence="3" id="KW-0808">Transferase</keyword>
<dbReference type="InterPro" id="IPR007822">
    <property type="entry name" value="LANC-like"/>
</dbReference>
<gene>
    <name evidence="10" type="ORF">HZU44_16545</name>
</gene>
<dbReference type="Gene3D" id="1.10.510.10">
    <property type="entry name" value="Transferase(Phosphotransferase) domain 1"/>
    <property type="match status" value="1"/>
</dbReference>
<dbReference type="EMBL" id="CP058905">
    <property type="protein sequence ID" value="QLK01485.1"/>
    <property type="molecule type" value="Genomic_DNA"/>
</dbReference>
<dbReference type="SUPFAM" id="SSF56112">
    <property type="entry name" value="Protein kinase-like (PK-like)"/>
    <property type="match status" value="1"/>
</dbReference>
<dbReference type="AlphaFoldDB" id="A0A7D6GGP7"/>
<evidence type="ECO:0000256" key="8">
    <source>
        <dbReference type="ARBA" id="ARBA00048679"/>
    </source>
</evidence>
<dbReference type="InterPro" id="IPR057929">
    <property type="entry name" value="RamC_N"/>
</dbReference>
<dbReference type="Gene3D" id="1.50.10.20">
    <property type="match status" value="1"/>
</dbReference>
<evidence type="ECO:0000256" key="3">
    <source>
        <dbReference type="ARBA" id="ARBA00022679"/>
    </source>
</evidence>
<dbReference type="SMART" id="SM00220">
    <property type="entry name" value="S_TKc"/>
    <property type="match status" value="1"/>
</dbReference>
<dbReference type="PROSITE" id="PS50011">
    <property type="entry name" value="PROTEIN_KINASE_DOM"/>
    <property type="match status" value="1"/>
</dbReference>
<keyword evidence="6" id="KW-0067">ATP-binding</keyword>
<dbReference type="SMART" id="SM01260">
    <property type="entry name" value="LANC_like"/>
    <property type="match status" value="1"/>
</dbReference>
<dbReference type="EC" id="2.7.11.1" evidence="1"/>
<dbReference type="Pfam" id="PF00069">
    <property type="entry name" value="Pkinase"/>
    <property type="match status" value="1"/>
</dbReference>
<dbReference type="GO" id="GO:0005524">
    <property type="term" value="F:ATP binding"/>
    <property type="evidence" value="ECO:0007669"/>
    <property type="project" value="UniProtKB-KW"/>
</dbReference>
<comment type="catalytic activity">
    <reaction evidence="7">
        <text>L-threonyl-[protein] + ATP = O-phospho-L-threonyl-[protein] + ADP + H(+)</text>
        <dbReference type="Rhea" id="RHEA:46608"/>
        <dbReference type="Rhea" id="RHEA-COMP:11060"/>
        <dbReference type="Rhea" id="RHEA-COMP:11605"/>
        <dbReference type="ChEBI" id="CHEBI:15378"/>
        <dbReference type="ChEBI" id="CHEBI:30013"/>
        <dbReference type="ChEBI" id="CHEBI:30616"/>
        <dbReference type="ChEBI" id="CHEBI:61977"/>
        <dbReference type="ChEBI" id="CHEBI:456216"/>
        <dbReference type="EC" id="2.7.11.1"/>
    </reaction>
</comment>
<dbReference type="PANTHER" id="PTHR24363:SF0">
    <property type="entry name" value="SERINE_THREONINE KINASE LIKE DOMAIN CONTAINING 1"/>
    <property type="match status" value="1"/>
</dbReference>
<evidence type="ECO:0000256" key="4">
    <source>
        <dbReference type="ARBA" id="ARBA00022741"/>
    </source>
</evidence>
<comment type="catalytic activity">
    <reaction evidence="8">
        <text>L-seryl-[protein] + ATP = O-phospho-L-seryl-[protein] + ADP + H(+)</text>
        <dbReference type="Rhea" id="RHEA:17989"/>
        <dbReference type="Rhea" id="RHEA-COMP:9863"/>
        <dbReference type="Rhea" id="RHEA-COMP:11604"/>
        <dbReference type="ChEBI" id="CHEBI:15378"/>
        <dbReference type="ChEBI" id="CHEBI:29999"/>
        <dbReference type="ChEBI" id="CHEBI:30616"/>
        <dbReference type="ChEBI" id="CHEBI:83421"/>
        <dbReference type="ChEBI" id="CHEBI:456216"/>
        <dbReference type="EC" id="2.7.11.1"/>
    </reaction>
</comment>
<proteinExistence type="predicted"/>